<sequence>SNGTNESSQNEEMNSEMVFTHVITPITTQCNNFNKEAMFHVLDYHPSYDKNLTNANQVYDSQEFENSGSKLMDADISYDTKGDGGEEEERNNQEEDPQITSSPIRKNVVHCKNRIDLNGIRSTTTHIDNE</sequence>
<gene>
    <name evidence="2" type="ORF">AMORRO_LOCUS17682</name>
</gene>
<feature type="compositionally biased region" description="Acidic residues" evidence="1">
    <location>
        <begin position="85"/>
        <end position="97"/>
    </location>
</feature>
<name>A0A9N9JLY9_9GLOM</name>
<accession>A0A9N9JLY9</accession>
<feature type="region of interest" description="Disordered" evidence="1">
    <location>
        <begin position="61"/>
        <end position="107"/>
    </location>
</feature>
<organism evidence="2 3">
    <name type="scientific">Acaulospora morrowiae</name>
    <dbReference type="NCBI Taxonomy" id="94023"/>
    <lineage>
        <taxon>Eukaryota</taxon>
        <taxon>Fungi</taxon>
        <taxon>Fungi incertae sedis</taxon>
        <taxon>Mucoromycota</taxon>
        <taxon>Glomeromycotina</taxon>
        <taxon>Glomeromycetes</taxon>
        <taxon>Diversisporales</taxon>
        <taxon>Acaulosporaceae</taxon>
        <taxon>Acaulospora</taxon>
    </lineage>
</organism>
<protein>
    <submittedName>
        <fullName evidence="2">18123_t:CDS:1</fullName>
    </submittedName>
</protein>
<proteinExistence type="predicted"/>
<dbReference type="OrthoDB" id="10639337at2759"/>
<reference evidence="2" key="1">
    <citation type="submission" date="2021-06" db="EMBL/GenBank/DDBJ databases">
        <authorList>
            <person name="Kallberg Y."/>
            <person name="Tangrot J."/>
            <person name="Rosling A."/>
        </authorList>
    </citation>
    <scope>NUCLEOTIDE SEQUENCE</scope>
    <source>
        <strain evidence="2">CL551</strain>
    </source>
</reference>
<evidence type="ECO:0000313" key="3">
    <source>
        <dbReference type="Proteomes" id="UP000789342"/>
    </source>
</evidence>
<comment type="caution">
    <text evidence="2">The sequence shown here is derived from an EMBL/GenBank/DDBJ whole genome shotgun (WGS) entry which is preliminary data.</text>
</comment>
<evidence type="ECO:0000313" key="2">
    <source>
        <dbReference type="EMBL" id="CAG8785498.1"/>
    </source>
</evidence>
<evidence type="ECO:0000256" key="1">
    <source>
        <dbReference type="SAM" id="MobiDB-lite"/>
    </source>
</evidence>
<feature type="non-terminal residue" evidence="2">
    <location>
        <position position="1"/>
    </location>
</feature>
<dbReference type="Proteomes" id="UP000789342">
    <property type="component" value="Unassembled WGS sequence"/>
</dbReference>
<keyword evidence="3" id="KW-1185">Reference proteome</keyword>
<dbReference type="AlphaFoldDB" id="A0A9N9JLY9"/>
<feature type="non-terminal residue" evidence="2">
    <location>
        <position position="130"/>
    </location>
</feature>
<dbReference type="EMBL" id="CAJVPV010056316">
    <property type="protein sequence ID" value="CAG8785498.1"/>
    <property type="molecule type" value="Genomic_DNA"/>
</dbReference>